<protein>
    <submittedName>
        <fullName evidence="3">Uncharacterized protein</fullName>
    </submittedName>
</protein>
<feature type="region of interest" description="Disordered" evidence="2">
    <location>
        <begin position="72"/>
        <end position="125"/>
    </location>
</feature>
<gene>
    <name evidence="3" type="ORF">PMAYCL1PPCAC_27378</name>
</gene>
<dbReference type="EMBL" id="BTRK01000006">
    <property type="protein sequence ID" value="GMR57183.1"/>
    <property type="molecule type" value="Genomic_DNA"/>
</dbReference>
<dbReference type="GO" id="GO:1902554">
    <property type="term" value="C:serine/threonine protein kinase complex"/>
    <property type="evidence" value="ECO:0007669"/>
    <property type="project" value="TreeGrafter"/>
</dbReference>
<evidence type="ECO:0000313" key="3">
    <source>
        <dbReference type="EMBL" id="GMR57183.1"/>
    </source>
</evidence>
<evidence type="ECO:0000256" key="2">
    <source>
        <dbReference type="SAM" id="MobiDB-lite"/>
    </source>
</evidence>
<dbReference type="AlphaFoldDB" id="A0AAN5D5M6"/>
<evidence type="ECO:0000313" key="4">
    <source>
        <dbReference type="Proteomes" id="UP001328107"/>
    </source>
</evidence>
<feature type="non-terminal residue" evidence="3">
    <location>
        <position position="137"/>
    </location>
</feature>
<dbReference type="InterPro" id="IPR047173">
    <property type="entry name" value="STRAD_A/B-like"/>
</dbReference>
<dbReference type="SUPFAM" id="SSF56112">
    <property type="entry name" value="Protein kinase-like (PK-like)"/>
    <property type="match status" value="1"/>
</dbReference>
<name>A0AAN5D5M6_9BILA</name>
<feature type="non-terminal residue" evidence="3">
    <location>
        <position position="1"/>
    </location>
</feature>
<dbReference type="GO" id="GO:0006611">
    <property type="term" value="P:protein export from nucleus"/>
    <property type="evidence" value="ECO:0007669"/>
    <property type="project" value="TreeGrafter"/>
</dbReference>
<evidence type="ECO:0000256" key="1">
    <source>
        <dbReference type="ARBA" id="ARBA00008874"/>
    </source>
</evidence>
<dbReference type="GO" id="GO:0043539">
    <property type="term" value="F:protein serine/threonine kinase activator activity"/>
    <property type="evidence" value="ECO:0007669"/>
    <property type="project" value="InterPro"/>
</dbReference>
<dbReference type="InterPro" id="IPR011009">
    <property type="entry name" value="Kinase-like_dom_sf"/>
</dbReference>
<comment type="similarity">
    <text evidence="1">Belongs to the protein kinase superfamily. STE Ser/Thr protein kinase family. STE20 subfamily.</text>
</comment>
<dbReference type="Gene3D" id="1.10.510.10">
    <property type="entry name" value="Transferase(Phosphotransferase) domain 1"/>
    <property type="match status" value="1"/>
</dbReference>
<proteinExistence type="inferred from homology"/>
<dbReference type="PANTHER" id="PTHR48014:SF21">
    <property type="entry name" value="SERINE_THREONINE-PROTEIN KINASE FRAY2"/>
    <property type="match status" value="1"/>
</dbReference>
<keyword evidence="4" id="KW-1185">Reference proteome</keyword>
<sequence length="137" mass="15323">TLQNDPPNLETNAYMEDQYKAYGQSFRTLITDCLQKDPAKRPTATELLKYKFFSKAKDKKYLVHSLIKKLSSVPSSPAQNPHRRMASGKKKKAPDGNWEFEYDSTDATGSSDEEKDGCKPAADTSFKGLEGNVINLV</sequence>
<organism evidence="3 4">
    <name type="scientific">Pristionchus mayeri</name>
    <dbReference type="NCBI Taxonomy" id="1317129"/>
    <lineage>
        <taxon>Eukaryota</taxon>
        <taxon>Metazoa</taxon>
        <taxon>Ecdysozoa</taxon>
        <taxon>Nematoda</taxon>
        <taxon>Chromadorea</taxon>
        <taxon>Rhabditida</taxon>
        <taxon>Rhabditina</taxon>
        <taxon>Diplogasteromorpha</taxon>
        <taxon>Diplogasteroidea</taxon>
        <taxon>Neodiplogasteridae</taxon>
        <taxon>Pristionchus</taxon>
    </lineage>
</organism>
<dbReference type="PANTHER" id="PTHR48014">
    <property type="entry name" value="SERINE/THREONINE-PROTEIN KINASE FRAY2"/>
    <property type="match status" value="1"/>
</dbReference>
<accession>A0AAN5D5M6</accession>
<feature type="compositionally biased region" description="Basic residues" evidence="2">
    <location>
        <begin position="81"/>
        <end position="92"/>
    </location>
</feature>
<dbReference type="Proteomes" id="UP001328107">
    <property type="component" value="Unassembled WGS sequence"/>
</dbReference>
<comment type="caution">
    <text evidence="3">The sequence shown here is derived from an EMBL/GenBank/DDBJ whole genome shotgun (WGS) entry which is preliminary data.</text>
</comment>
<reference evidence="4" key="1">
    <citation type="submission" date="2022-10" db="EMBL/GenBank/DDBJ databases">
        <title>Genome assembly of Pristionchus species.</title>
        <authorList>
            <person name="Yoshida K."/>
            <person name="Sommer R.J."/>
        </authorList>
    </citation>
    <scope>NUCLEOTIDE SEQUENCE [LARGE SCALE GENOMIC DNA]</scope>
    <source>
        <strain evidence="4">RS5460</strain>
    </source>
</reference>